<comment type="similarity">
    <text evidence="2">Belongs to the class I-like SAM-binding methyltransferase superfamily. Erg6/SMT family.</text>
</comment>
<dbReference type="Pfam" id="PF13649">
    <property type="entry name" value="Methyltransf_25"/>
    <property type="match status" value="1"/>
</dbReference>
<evidence type="ECO:0000256" key="1">
    <source>
        <dbReference type="ARBA" id="ARBA00022679"/>
    </source>
</evidence>
<dbReference type="EMBL" id="JBFXLU010000304">
    <property type="protein sequence ID" value="KAL2830428.1"/>
    <property type="molecule type" value="Genomic_DNA"/>
</dbReference>
<feature type="domain" description="Methyltransferase" evidence="4">
    <location>
        <begin position="76"/>
        <end position="173"/>
    </location>
</feature>
<keyword evidence="3" id="KW-1133">Transmembrane helix</keyword>
<keyword evidence="1" id="KW-0808">Transferase</keyword>
<sequence>MDPALDADPQINNNPQLQGYYHSLESRLGYRLVLGGTRHFGFYDHDTWWPFPIGRALRAMEDKVAASLDLPQGAQVLDAGCGVGHVAIHLATKHGLRVQGIDVVEHHLTKARRNIAQEGLSSNQVSVRKMDYHHIEGLGAETLDGIYTTETFVHATDPDAVLAGFFRALRPGGRVSLFEYDHTITITNDDDVDGLNNSQPGRVASDMRKINEFSAMPTNSRSHPGVFKRMLENAGFTDVVVRDYSENIMPMIRLFHVLAFVPYWLVSLLGLERYFINTVAGYALYRDRKYLRYVNVLATKPGGPIEVHKGR</sequence>
<dbReference type="PANTHER" id="PTHR44068:SF1">
    <property type="entry name" value="HYPOTHETICAL LOC100005854"/>
    <property type="match status" value="1"/>
</dbReference>
<dbReference type="GO" id="GO:0032259">
    <property type="term" value="P:methylation"/>
    <property type="evidence" value="ECO:0007669"/>
    <property type="project" value="UniProtKB-KW"/>
</dbReference>
<keyword evidence="5" id="KW-0489">Methyltransferase</keyword>
<evidence type="ECO:0000313" key="6">
    <source>
        <dbReference type="Proteomes" id="UP001610446"/>
    </source>
</evidence>
<proteinExistence type="inferred from homology"/>
<dbReference type="CDD" id="cd02440">
    <property type="entry name" value="AdoMet_MTases"/>
    <property type="match status" value="1"/>
</dbReference>
<keyword evidence="3" id="KW-0472">Membrane</keyword>
<dbReference type="Gene3D" id="3.40.50.150">
    <property type="entry name" value="Vaccinia Virus protein VP39"/>
    <property type="match status" value="1"/>
</dbReference>
<dbReference type="InterPro" id="IPR029063">
    <property type="entry name" value="SAM-dependent_MTases_sf"/>
</dbReference>
<protein>
    <submittedName>
        <fullName evidence="5">S-adenosyl-L-methionine-dependent methyltransferase</fullName>
    </submittedName>
</protein>
<feature type="transmembrane region" description="Helical" evidence="3">
    <location>
        <begin position="251"/>
        <end position="271"/>
    </location>
</feature>
<evidence type="ECO:0000256" key="2">
    <source>
        <dbReference type="ARBA" id="ARBA00038188"/>
    </source>
</evidence>
<keyword evidence="6" id="KW-1185">Reference proteome</keyword>
<evidence type="ECO:0000259" key="4">
    <source>
        <dbReference type="Pfam" id="PF13649"/>
    </source>
</evidence>
<organism evidence="5 6">
    <name type="scientific">Aspergillus pseudoustus</name>
    <dbReference type="NCBI Taxonomy" id="1810923"/>
    <lineage>
        <taxon>Eukaryota</taxon>
        <taxon>Fungi</taxon>
        <taxon>Dikarya</taxon>
        <taxon>Ascomycota</taxon>
        <taxon>Pezizomycotina</taxon>
        <taxon>Eurotiomycetes</taxon>
        <taxon>Eurotiomycetidae</taxon>
        <taxon>Eurotiales</taxon>
        <taxon>Aspergillaceae</taxon>
        <taxon>Aspergillus</taxon>
        <taxon>Aspergillus subgen. Nidulantes</taxon>
    </lineage>
</organism>
<gene>
    <name evidence="5" type="ORF">BJY01DRAFT_118760</name>
</gene>
<accession>A0ABR4IUC3</accession>
<dbReference type="SUPFAM" id="SSF53335">
    <property type="entry name" value="S-adenosyl-L-methionine-dependent methyltransferases"/>
    <property type="match status" value="1"/>
</dbReference>
<reference evidence="5 6" key="1">
    <citation type="submission" date="2024-07" db="EMBL/GenBank/DDBJ databases">
        <title>Section-level genome sequencing and comparative genomics of Aspergillus sections Usti and Cavernicolus.</title>
        <authorList>
            <consortium name="Lawrence Berkeley National Laboratory"/>
            <person name="Nybo J.L."/>
            <person name="Vesth T.C."/>
            <person name="Theobald S."/>
            <person name="Frisvad J.C."/>
            <person name="Larsen T.O."/>
            <person name="Kjaerboelling I."/>
            <person name="Rothschild-Mancinelli K."/>
            <person name="Lyhne E.K."/>
            <person name="Kogle M.E."/>
            <person name="Barry K."/>
            <person name="Clum A."/>
            <person name="Na H."/>
            <person name="Ledsgaard L."/>
            <person name="Lin J."/>
            <person name="Lipzen A."/>
            <person name="Kuo A."/>
            <person name="Riley R."/>
            <person name="Mondo S."/>
            <person name="Labutti K."/>
            <person name="Haridas S."/>
            <person name="Pangalinan J."/>
            <person name="Salamov A.A."/>
            <person name="Simmons B.A."/>
            <person name="Magnuson J.K."/>
            <person name="Chen J."/>
            <person name="Drula E."/>
            <person name="Henrissat B."/>
            <person name="Wiebenga A."/>
            <person name="Lubbers R.J."/>
            <person name="Gomes A.C."/>
            <person name="Makela M.R."/>
            <person name="Stajich J."/>
            <person name="Grigoriev I.V."/>
            <person name="Mortensen U.H."/>
            <person name="De Vries R.P."/>
            <person name="Baker S.E."/>
            <person name="Andersen M.R."/>
        </authorList>
    </citation>
    <scope>NUCLEOTIDE SEQUENCE [LARGE SCALE GENOMIC DNA]</scope>
    <source>
        <strain evidence="5 6">CBS 123904</strain>
    </source>
</reference>
<dbReference type="Proteomes" id="UP001610446">
    <property type="component" value="Unassembled WGS sequence"/>
</dbReference>
<dbReference type="PANTHER" id="PTHR44068">
    <property type="entry name" value="ZGC:194242"/>
    <property type="match status" value="1"/>
</dbReference>
<evidence type="ECO:0000256" key="3">
    <source>
        <dbReference type="SAM" id="Phobius"/>
    </source>
</evidence>
<keyword evidence="3" id="KW-0812">Transmembrane</keyword>
<dbReference type="InterPro" id="IPR041698">
    <property type="entry name" value="Methyltransf_25"/>
</dbReference>
<dbReference type="InterPro" id="IPR050447">
    <property type="entry name" value="Erg6_SMT_methyltransf"/>
</dbReference>
<evidence type="ECO:0000313" key="5">
    <source>
        <dbReference type="EMBL" id="KAL2830428.1"/>
    </source>
</evidence>
<dbReference type="GO" id="GO:0008168">
    <property type="term" value="F:methyltransferase activity"/>
    <property type="evidence" value="ECO:0007669"/>
    <property type="project" value="UniProtKB-KW"/>
</dbReference>
<comment type="caution">
    <text evidence="5">The sequence shown here is derived from an EMBL/GenBank/DDBJ whole genome shotgun (WGS) entry which is preliminary data.</text>
</comment>
<name>A0ABR4IUC3_9EURO</name>